<sequence>MNSTAMLLSSLKSINEKIRKYKNLLKTWADHMLQRSY</sequence>
<dbReference type="AlphaFoldDB" id="A0A0G0W9R8"/>
<proteinExistence type="predicted"/>
<evidence type="ECO:0000313" key="1">
    <source>
        <dbReference type="EMBL" id="KKS09700.1"/>
    </source>
</evidence>
<dbReference type="Proteomes" id="UP000033869">
    <property type="component" value="Unassembled WGS sequence"/>
</dbReference>
<evidence type="ECO:0000313" key="2">
    <source>
        <dbReference type="Proteomes" id="UP000033869"/>
    </source>
</evidence>
<protein>
    <submittedName>
        <fullName evidence="1">Uncharacterized protein</fullName>
    </submittedName>
</protein>
<name>A0A0G0W9R8_UNCC2</name>
<organism evidence="1 2">
    <name type="scientific">candidate division CPR2 bacterium GW2011_GWC1_41_48</name>
    <dbReference type="NCBI Taxonomy" id="1618344"/>
    <lineage>
        <taxon>Bacteria</taxon>
        <taxon>Bacteria division CPR2</taxon>
    </lineage>
</organism>
<reference evidence="1 2" key="1">
    <citation type="journal article" date="2015" name="Nature">
        <title>rRNA introns, odd ribosomes, and small enigmatic genomes across a large radiation of phyla.</title>
        <authorList>
            <person name="Brown C.T."/>
            <person name="Hug L.A."/>
            <person name="Thomas B.C."/>
            <person name="Sharon I."/>
            <person name="Castelle C.J."/>
            <person name="Singh A."/>
            <person name="Wilkins M.J."/>
            <person name="Williams K.H."/>
            <person name="Banfield J.F."/>
        </authorList>
    </citation>
    <scope>NUCLEOTIDE SEQUENCE [LARGE SCALE GENOMIC DNA]</scope>
</reference>
<gene>
    <name evidence="1" type="ORF">UU65_C0001G0105</name>
</gene>
<dbReference type="EMBL" id="LCBL01000001">
    <property type="protein sequence ID" value="KKS09700.1"/>
    <property type="molecule type" value="Genomic_DNA"/>
</dbReference>
<comment type="caution">
    <text evidence="1">The sequence shown here is derived from an EMBL/GenBank/DDBJ whole genome shotgun (WGS) entry which is preliminary data.</text>
</comment>
<accession>A0A0G0W9R8</accession>